<organism evidence="1 2">
    <name type="scientific">Halopseudomonas formosensis</name>
    <dbReference type="NCBI Taxonomy" id="1002526"/>
    <lineage>
        <taxon>Bacteria</taxon>
        <taxon>Pseudomonadati</taxon>
        <taxon>Pseudomonadota</taxon>
        <taxon>Gammaproteobacteria</taxon>
        <taxon>Pseudomonadales</taxon>
        <taxon>Pseudomonadaceae</taxon>
        <taxon>Halopseudomonas</taxon>
    </lineage>
</organism>
<proteinExistence type="predicted"/>
<name>A0A1I5ZJM8_9GAMM</name>
<dbReference type="EMBL" id="FOYD01000001">
    <property type="protein sequence ID" value="SFQ56661.1"/>
    <property type="molecule type" value="Genomic_DNA"/>
</dbReference>
<gene>
    <name evidence="1" type="ORF">SAMN05216578_10176</name>
</gene>
<dbReference type="OrthoDB" id="9795838at2"/>
<dbReference type="Proteomes" id="UP000242815">
    <property type="component" value="Unassembled WGS sequence"/>
</dbReference>
<accession>A0A1I5ZJM8</accession>
<sequence length="212" mass="23405">MQAFAELYTALDSTTRTQAKLDELTACFDGVDPHDGAWAVYVLTGRRMKRLVGPRRLRERPAVQGSFAEWVEQSILSLRDLEEHVIALWRRLPRHGRVQVEAVSGNHDRHAEGVDIGTAWYAALDIGLFHLCHEPQGVPCRHVLDGHLRPVYSLSAASDRLRAPVLWCRDGVAVLPSFGVLTGGWEIELQAGDGAILIVEGELYPLGLGAGR</sequence>
<evidence type="ECO:0000313" key="2">
    <source>
        <dbReference type="Proteomes" id="UP000242815"/>
    </source>
</evidence>
<reference evidence="1 2" key="1">
    <citation type="submission" date="2016-10" db="EMBL/GenBank/DDBJ databases">
        <authorList>
            <person name="de Groot N.N."/>
        </authorList>
    </citation>
    <scope>NUCLEOTIDE SEQUENCE [LARGE SCALE GENOMIC DNA]</scope>
    <source>
        <strain evidence="1 2">JCM 18415</strain>
    </source>
</reference>
<protein>
    <submittedName>
        <fullName evidence="1">Uncharacterized protein</fullName>
    </submittedName>
</protein>
<dbReference type="STRING" id="1002526.SAMN05216578_10176"/>
<evidence type="ECO:0000313" key="1">
    <source>
        <dbReference type="EMBL" id="SFQ56661.1"/>
    </source>
</evidence>
<dbReference type="RefSeq" id="WP_090535889.1">
    <property type="nucleotide sequence ID" value="NZ_FOYD01000001.1"/>
</dbReference>
<dbReference type="AlphaFoldDB" id="A0A1I5ZJM8"/>